<evidence type="ECO:0008006" key="4">
    <source>
        <dbReference type="Google" id="ProtNLM"/>
    </source>
</evidence>
<name>A0A2P5KAI6_9BURK</name>
<evidence type="ECO:0000313" key="3">
    <source>
        <dbReference type="Proteomes" id="UP000243096"/>
    </source>
</evidence>
<dbReference type="EMBL" id="PRDW01000006">
    <property type="protein sequence ID" value="PPB83675.1"/>
    <property type="molecule type" value="Genomic_DNA"/>
</dbReference>
<gene>
    <name evidence="2" type="ORF">B0O95_10666</name>
</gene>
<sequence>MRNLFRPLAIVLAVLMSLHGIAYAFAPGATPAVRTHGARVAARATACATQATARPQRAHDSDRCGCPHGRLCCVDACCALSCRTCANVPPVLSVRRSPPAGTDRFRTFIPSFPKRPPRFIPV</sequence>
<proteinExistence type="predicted"/>
<protein>
    <recommendedName>
        <fullName evidence="4">Secreted protein</fullName>
    </recommendedName>
</protein>
<evidence type="ECO:0000256" key="1">
    <source>
        <dbReference type="SAM" id="SignalP"/>
    </source>
</evidence>
<feature type="signal peptide" evidence="1">
    <location>
        <begin position="1"/>
        <end position="24"/>
    </location>
</feature>
<dbReference type="Proteomes" id="UP000243096">
    <property type="component" value="Unassembled WGS sequence"/>
</dbReference>
<keyword evidence="3" id="KW-1185">Reference proteome</keyword>
<organism evidence="2 3">
    <name type="scientific">Mycetohabitans endofungorum</name>
    <dbReference type="NCBI Taxonomy" id="417203"/>
    <lineage>
        <taxon>Bacteria</taxon>
        <taxon>Pseudomonadati</taxon>
        <taxon>Pseudomonadota</taxon>
        <taxon>Betaproteobacteria</taxon>
        <taxon>Burkholderiales</taxon>
        <taxon>Burkholderiaceae</taxon>
        <taxon>Mycetohabitans</taxon>
    </lineage>
</organism>
<keyword evidence="1" id="KW-0732">Signal</keyword>
<accession>A0A2P5KAI6</accession>
<comment type="caution">
    <text evidence="2">The sequence shown here is derived from an EMBL/GenBank/DDBJ whole genome shotgun (WGS) entry which is preliminary data.</text>
</comment>
<reference evidence="2 3" key="1">
    <citation type="submission" date="2018-01" db="EMBL/GenBank/DDBJ databases">
        <title>Genomic Encyclopedia of Type Strains, Phase III (KMG-III): the genomes of soil and plant-associated and newly described type strains.</title>
        <authorList>
            <person name="Whitman W."/>
        </authorList>
    </citation>
    <scope>NUCLEOTIDE SEQUENCE [LARGE SCALE GENOMIC DNA]</scope>
    <source>
        <strain evidence="2 3">HKI456</strain>
    </source>
</reference>
<evidence type="ECO:0000313" key="2">
    <source>
        <dbReference type="EMBL" id="PPB83675.1"/>
    </source>
</evidence>
<dbReference type="AlphaFoldDB" id="A0A2P5KAI6"/>
<feature type="chain" id="PRO_5015111571" description="Secreted protein" evidence="1">
    <location>
        <begin position="25"/>
        <end position="122"/>
    </location>
</feature>